<dbReference type="AlphaFoldDB" id="A0A140L562"/>
<dbReference type="EC" id="3.6.1.31" evidence="15"/>
<dbReference type="Pfam" id="PF01502">
    <property type="entry name" value="PRA-CH"/>
    <property type="match status" value="1"/>
</dbReference>
<evidence type="ECO:0000256" key="8">
    <source>
        <dbReference type="ARBA" id="ARBA00022490"/>
    </source>
</evidence>
<gene>
    <name evidence="15 17" type="primary">hisI</name>
    <name evidence="15" type="synonym">hisIE</name>
    <name evidence="17" type="ORF">AN618_17790</name>
</gene>
<dbReference type="FunFam" id="3.10.20.810:FF:000001">
    <property type="entry name" value="Histidine biosynthesis bifunctional protein HisIE"/>
    <property type="match status" value="1"/>
</dbReference>
<dbReference type="GO" id="GO:0005524">
    <property type="term" value="F:ATP binding"/>
    <property type="evidence" value="ECO:0007669"/>
    <property type="project" value="UniProtKB-KW"/>
</dbReference>
<evidence type="ECO:0000256" key="14">
    <source>
        <dbReference type="ARBA" id="ARBA00023268"/>
    </source>
</evidence>
<dbReference type="HAMAP" id="MF_01019">
    <property type="entry name" value="HisIE"/>
    <property type="match status" value="1"/>
</dbReference>
<evidence type="ECO:0000256" key="10">
    <source>
        <dbReference type="ARBA" id="ARBA00022741"/>
    </source>
</evidence>
<comment type="similarity">
    <text evidence="6 15">In the C-terminal section; belongs to the PRA-PH family.</text>
</comment>
<keyword evidence="8 15" id="KW-0963">Cytoplasm</keyword>
<feature type="region of interest" description="Phosphoribosyl-AMP cyclohydrolase" evidence="15">
    <location>
        <begin position="1"/>
        <end position="115"/>
    </location>
</feature>
<comment type="caution">
    <text evidence="17">The sequence shown here is derived from an EMBL/GenBank/DDBJ whole genome shotgun (WGS) entry which is preliminary data.</text>
</comment>
<comment type="catalytic activity">
    <reaction evidence="2 15">
        <text>1-(5-phospho-beta-D-ribosyl)-ATP + H2O = 1-(5-phospho-beta-D-ribosyl)-5'-AMP + diphosphate + H(+)</text>
        <dbReference type="Rhea" id="RHEA:22828"/>
        <dbReference type="ChEBI" id="CHEBI:15377"/>
        <dbReference type="ChEBI" id="CHEBI:15378"/>
        <dbReference type="ChEBI" id="CHEBI:33019"/>
        <dbReference type="ChEBI" id="CHEBI:59457"/>
        <dbReference type="ChEBI" id="CHEBI:73183"/>
        <dbReference type="EC" id="3.6.1.31"/>
    </reaction>
</comment>
<protein>
    <recommendedName>
        <fullName evidence="15">Histidine biosynthesis bifunctional protein HisIE</fullName>
    </recommendedName>
    <domain>
        <recommendedName>
            <fullName evidence="15">Phosphoribosyl-AMP cyclohydrolase</fullName>
            <shortName evidence="15">PRA-CH</shortName>
            <ecNumber evidence="15">3.5.4.19</ecNumber>
        </recommendedName>
    </domain>
    <domain>
        <recommendedName>
            <fullName evidence="15">Phosphoribosyl-ATP pyrophosphatase</fullName>
            <shortName evidence="15">PRA-PH</shortName>
            <ecNumber evidence="15">3.6.1.31</ecNumber>
        </recommendedName>
    </domain>
</protein>
<dbReference type="InterPro" id="IPR038019">
    <property type="entry name" value="PRib_AMP_CycHydrolase_sf"/>
</dbReference>
<comment type="pathway">
    <text evidence="5 15">Amino-acid biosynthesis; L-histidine biosynthesis; L-histidine from 5-phospho-alpha-D-ribose 1-diphosphate: step 2/9.</text>
</comment>
<keyword evidence="9 15" id="KW-0028">Amino-acid biosynthesis</keyword>
<evidence type="ECO:0000259" key="16">
    <source>
        <dbReference type="Pfam" id="PF01502"/>
    </source>
</evidence>
<dbReference type="Proteomes" id="UP000070427">
    <property type="component" value="Unassembled WGS sequence"/>
</dbReference>
<name>A0A140L562_9FIRM</name>
<evidence type="ECO:0000256" key="9">
    <source>
        <dbReference type="ARBA" id="ARBA00022605"/>
    </source>
</evidence>
<evidence type="ECO:0000256" key="3">
    <source>
        <dbReference type="ARBA" id="ARBA00004496"/>
    </source>
</evidence>
<dbReference type="PATRIC" id="fig|520764.3.peg.1914"/>
<dbReference type="NCBIfam" id="TIGR03188">
    <property type="entry name" value="histidine_hisI"/>
    <property type="match status" value="1"/>
</dbReference>
<keyword evidence="18" id="KW-1185">Reference proteome</keyword>
<dbReference type="GO" id="GO:0004635">
    <property type="term" value="F:phosphoribosyl-AMP cyclohydrolase activity"/>
    <property type="evidence" value="ECO:0007669"/>
    <property type="project" value="UniProtKB-UniRule"/>
</dbReference>
<evidence type="ECO:0000256" key="4">
    <source>
        <dbReference type="ARBA" id="ARBA00005169"/>
    </source>
</evidence>
<accession>A0A140L562</accession>
<keyword evidence="10 15" id="KW-0547">Nucleotide-binding</keyword>
<dbReference type="EMBL" id="LOED01000024">
    <property type="protein sequence ID" value="KXG75687.1"/>
    <property type="molecule type" value="Genomic_DNA"/>
</dbReference>
<dbReference type="GO" id="GO:0000105">
    <property type="term" value="P:L-histidine biosynthetic process"/>
    <property type="evidence" value="ECO:0007669"/>
    <property type="project" value="UniProtKB-UniRule"/>
</dbReference>
<dbReference type="PANTHER" id="PTHR42945">
    <property type="entry name" value="HISTIDINE BIOSYNTHESIS BIFUNCTIONAL PROTEIN"/>
    <property type="match status" value="1"/>
</dbReference>
<evidence type="ECO:0000256" key="12">
    <source>
        <dbReference type="ARBA" id="ARBA00022840"/>
    </source>
</evidence>
<dbReference type="PANTHER" id="PTHR42945:SF9">
    <property type="entry name" value="HISTIDINE BIOSYNTHESIS BIFUNCTIONAL PROTEIN HISIE"/>
    <property type="match status" value="1"/>
</dbReference>
<comment type="pathway">
    <text evidence="4 15">Amino-acid biosynthesis; L-histidine biosynthesis; L-histidine from 5-phospho-alpha-D-ribose 1-diphosphate: step 3/9.</text>
</comment>
<evidence type="ECO:0000256" key="13">
    <source>
        <dbReference type="ARBA" id="ARBA00023102"/>
    </source>
</evidence>
<keyword evidence="11 15" id="KW-0378">Hydrolase</keyword>
<dbReference type="NCBIfam" id="NF000768">
    <property type="entry name" value="PRK00051.1"/>
    <property type="match status" value="1"/>
</dbReference>
<organism evidence="17 18">
    <name type="scientific">Fervidicola ferrireducens</name>
    <dbReference type="NCBI Taxonomy" id="520764"/>
    <lineage>
        <taxon>Bacteria</taxon>
        <taxon>Bacillati</taxon>
        <taxon>Bacillota</taxon>
        <taxon>Clostridia</taxon>
        <taxon>Thermosediminibacterales</taxon>
        <taxon>Thermosediminibacteraceae</taxon>
        <taxon>Fervidicola</taxon>
    </lineage>
</organism>
<dbReference type="InterPro" id="IPR026660">
    <property type="entry name" value="PRA-CH"/>
</dbReference>
<evidence type="ECO:0000256" key="15">
    <source>
        <dbReference type="HAMAP-Rule" id="MF_01019"/>
    </source>
</evidence>
<comment type="similarity">
    <text evidence="7 15">In the N-terminal section; belongs to the PRA-CH family.</text>
</comment>
<dbReference type="EC" id="3.5.4.19" evidence="15"/>
<comment type="subcellular location">
    <subcellularLocation>
        <location evidence="3 15">Cytoplasm</location>
    </subcellularLocation>
</comment>
<dbReference type="UniPathway" id="UPA00031">
    <property type="reaction ID" value="UER00007"/>
</dbReference>
<dbReference type="RefSeq" id="WP_066354006.1">
    <property type="nucleotide sequence ID" value="NZ_LOED01000024.1"/>
</dbReference>
<dbReference type="InterPro" id="IPR008179">
    <property type="entry name" value="HisE"/>
</dbReference>
<evidence type="ECO:0000256" key="7">
    <source>
        <dbReference type="ARBA" id="ARBA00008299"/>
    </source>
</evidence>
<keyword evidence="14 15" id="KW-0511">Multifunctional enzyme</keyword>
<evidence type="ECO:0000256" key="2">
    <source>
        <dbReference type="ARBA" id="ARBA00001460"/>
    </source>
</evidence>
<dbReference type="HAMAP" id="MF_01020">
    <property type="entry name" value="HisE"/>
    <property type="match status" value="1"/>
</dbReference>
<evidence type="ECO:0000313" key="17">
    <source>
        <dbReference type="EMBL" id="KXG75687.1"/>
    </source>
</evidence>
<dbReference type="Gene3D" id="1.10.287.1080">
    <property type="entry name" value="MazG-like"/>
    <property type="match status" value="1"/>
</dbReference>
<keyword evidence="13 15" id="KW-0368">Histidine biosynthesis</keyword>
<dbReference type="NCBIfam" id="NF002747">
    <property type="entry name" value="PRK02759.1"/>
    <property type="match status" value="1"/>
</dbReference>
<dbReference type="CDD" id="cd11534">
    <property type="entry name" value="NTP-PPase_HisIE_like"/>
    <property type="match status" value="1"/>
</dbReference>
<evidence type="ECO:0000256" key="11">
    <source>
        <dbReference type="ARBA" id="ARBA00022801"/>
    </source>
</evidence>
<dbReference type="InParanoid" id="A0A140L562"/>
<dbReference type="FunCoup" id="A0A140L562">
    <property type="interactions" value="161"/>
</dbReference>
<dbReference type="HAMAP" id="MF_01021">
    <property type="entry name" value="HisI"/>
    <property type="match status" value="1"/>
</dbReference>
<evidence type="ECO:0000313" key="18">
    <source>
        <dbReference type="Proteomes" id="UP000070427"/>
    </source>
</evidence>
<evidence type="ECO:0000256" key="1">
    <source>
        <dbReference type="ARBA" id="ARBA00000024"/>
    </source>
</evidence>
<dbReference type="SUPFAM" id="SSF141734">
    <property type="entry name" value="HisI-like"/>
    <property type="match status" value="1"/>
</dbReference>
<reference evidence="17 18" key="1">
    <citation type="submission" date="2015-12" db="EMBL/GenBank/DDBJ databases">
        <title>Draft genome sequnece of Fervidicola ferrireducens strain Y170.</title>
        <authorList>
            <person name="Patel B.K."/>
        </authorList>
    </citation>
    <scope>NUCLEOTIDE SEQUENCE [LARGE SCALE GENOMIC DNA]</scope>
    <source>
        <strain evidence="17 18">Y170</strain>
    </source>
</reference>
<dbReference type="GO" id="GO:0004636">
    <property type="term" value="F:phosphoribosyl-ATP diphosphatase activity"/>
    <property type="evidence" value="ECO:0007669"/>
    <property type="project" value="UniProtKB-UniRule"/>
</dbReference>
<dbReference type="GO" id="GO:0005737">
    <property type="term" value="C:cytoplasm"/>
    <property type="evidence" value="ECO:0007669"/>
    <property type="project" value="UniProtKB-SubCell"/>
</dbReference>
<dbReference type="SUPFAM" id="SSF101386">
    <property type="entry name" value="all-alpha NTP pyrophosphatases"/>
    <property type="match status" value="1"/>
</dbReference>
<dbReference type="InterPro" id="IPR002496">
    <property type="entry name" value="PRib_AMP_CycHydrolase_dom"/>
</dbReference>
<dbReference type="Gene3D" id="3.10.20.810">
    <property type="entry name" value="Phosphoribosyl-AMP cyclohydrolase"/>
    <property type="match status" value="1"/>
</dbReference>
<dbReference type="InterPro" id="IPR021130">
    <property type="entry name" value="PRib-ATP_PPHydrolase-like"/>
</dbReference>
<evidence type="ECO:0000256" key="5">
    <source>
        <dbReference type="ARBA" id="ARBA00005204"/>
    </source>
</evidence>
<dbReference type="STRING" id="520764.AN618_17790"/>
<proteinExistence type="inferred from homology"/>
<feature type="domain" description="Phosphoribosyl-AMP cyclohydrolase" evidence="16">
    <location>
        <begin position="29"/>
        <end position="102"/>
    </location>
</feature>
<feature type="region of interest" description="Phosphoribosyl-ATP pyrophosphohydrolase" evidence="15">
    <location>
        <begin position="116"/>
        <end position="205"/>
    </location>
</feature>
<keyword evidence="12 15" id="KW-0067">ATP-binding</keyword>
<dbReference type="Pfam" id="PF01503">
    <property type="entry name" value="PRA-PH"/>
    <property type="match status" value="1"/>
</dbReference>
<comment type="catalytic activity">
    <reaction evidence="1 15">
        <text>1-(5-phospho-beta-D-ribosyl)-5'-AMP + H2O = 1-(5-phospho-beta-D-ribosyl)-5-[(5-phospho-beta-D-ribosylamino)methylideneamino]imidazole-4-carboxamide</text>
        <dbReference type="Rhea" id="RHEA:20049"/>
        <dbReference type="ChEBI" id="CHEBI:15377"/>
        <dbReference type="ChEBI" id="CHEBI:58435"/>
        <dbReference type="ChEBI" id="CHEBI:59457"/>
        <dbReference type="EC" id="3.5.4.19"/>
    </reaction>
</comment>
<sequence>MLKFDDLKKDLSGLVPVVVQDEATFEVLMLGYQNEEAFEKTLETGLVHFYSRERKKLWLKGETSGNYLKVKAVYADCDADALLILAKPRGPTCHTGKKSCFFNKIMESGFPKGGFLYYLEDLLRQRKEVKKEGSYTSKLFSEGKDRILKKVAEEAGEFIIASKNKDNREIAYEGADLLFHLMMALVEEDMGLSNLIDELISRHKS</sequence>
<evidence type="ECO:0000256" key="6">
    <source>
        <dbReference type="ARBA" id="ARBA00007731"/>
    </source>
</evidence>
<dbReference type="InterPro" id="IPR023019">
    <property type="entry name" value="His_synth_HisIE"/>
</dbReference>